<evidence type="ECO:0000313" key="2">
    <source>
        <dbReference type="Proteomes" id="UP000261284"/>
    </source>
</evidence>
<comment type="caution">
    <text evidence="1">The sequence shown here is derived from an EMBL/GenBank/DDBJ whole genome shotgun (WGS) entry which is preliminary data.</text>
</comment>
<dbReference type="Proteomes" id="UP000261284">
    <property type="component" value="Unassembled WGS sequence"/>
</dbReference>
<proteinExistence type="predicted"/>
<accession>A0A3E1NHI9</accession>
<dbReference type="RefSeq" id="WP_116848078.1">
    <property type="nucleotide sequence ID" value="NZ_QTJU01000005.1"/>
</dbReference>
<dbReference type="EMBL" id="QTJU01000005">
    <property type="protein sequence ID" value="RFM27321.1"/>
    <property type="molecule type" value="Genomic_DNA"/>
</dbReference>
<dbReference type="AlphaFoldDB" id="A0A3E1NHI9"/>
<sequence length="98" mass="10956">MRHDSIIQTGDLVPPFIISFFYPYNGQDTLIKVTATVTLHPCGEYYAVDNFASQSGEPLQIRPQQIAIHDDTWVDVLTGTETYLSKILGDAIAIEITR</sequence>
<reference evidence="1 2" key="1">
    <citation type="submission" date="2018-08" db="EMBL/GenBank/DDBJ databases">
        <title>Chitinophagaceae sp. K23C18032701, a novel bacterium isolated from forest soil.</title>
        <authorList>
            <person name="Wang C."/>
        </authorList>
    </citation>
    <scope>NUCLEOTIDE SEQUENCE [LARGE SCALE GENOMIC DNA]</scope>
    <source>
        <strain evidence="1 2">K23C18032701</strain>
    </source>
</reference>
<organism evidence="1 2">
    <name type="scientific">Deminuibacter soli</name>
    <dbReference type="NCBI Taxonomy" id="2291815"/>
    <lineage>
        <taxon>Bacteria</taxon>
        <taxon>Pseudomonadati</taxon>
        <taxon>Bacteroidota</taxon>
        <taxon>Chitinophagia</taxon>
        <taxon>Chitinophagales</taxon>
        <taxon>Chitinophagaceae</taxon>
        <taxon>Deminuibacter</taxon>
    </lineage>
</organism>
<name>A0A3E1NHI9_9BACT</name>
<gene>
    <name evidence="1" type="ORF">DXN05_14935</name>
</gene>
<keyword evidence="2" id="KW-1185">Reference proteome</keyword>
<protein>
    <submittedName>
        <fullName evidence="1">Uncharacterized protein</fullName>
    </submittedName>
</protein>
<evidence type="ECO:0000313" key="1">
    <source>
        <dbReference type="EMBL" id="RFM27321.1"/>
    </source>
</evidence>